<dbReference type="GO" id="GO:0016301">
    <property type="term" value="F:kinase activity"/>
    <property type="evidence" value="ECO:0007669"/>
    <property type="project" value="UniProtKB-KW"/>
</dbReference>
<evidence type="ECO:0000256" key="3">
    <source>
        <dbReference type="ARBA" id="ARBA00022777"/>
    </source>
</evidence>
<keyword evidence="4" id="KW-0067">ATP-binding</keyword>
<reference evidence="6 7" key="1">
    <citation type="submission" date="2024-04" db="EMBL/GenBank/DDBJ databases">
        <title>Novel species of the genus Ideonella isolated from streams.</title>
        <authorList>
            <person name="Lu H."/>
        </authorList>
    </citation>
    <scope>NUCLEOTIDE SEQUENCE [LARGE SCALE GENOMIC DNA]</scope>
    <source>
        <strain evidence="6 7">DXS29W</strain>
    </source>
</reference>
<evidence type="ECO:0000313" key="6">
    <source>
        <dbReference type="EMBL" id="MEK8034056.1"/>
    </source>
</evidence>
<dbReference type="RefSeq" id="WP_341428480.1">
    <property type="nucleotide sequence ID" value="NZ_JBBUTG010000024.1"/>
</dbReference>
<evidence type="ECO:0000313" key="7">
    <source>
        <dbReference type="Proteomes" id="UP001371218"/>
    </source>
</evidence>
<sequence>MKSPSDLPVQTDPQIDAAALTPRAAQLLRLARWWDALSAVDPSGRLAWIDAQDDLDAATRAELLAWVQRGVFSSEDTGAALEEGIGEAAAEDALSTGARSPLEVVRGSALAPGMKIGPYRLVALRGEGGMGSVWAAQQVDGGVSRRVALKLPHPWLIDGQWARRFQRERDVLAALEHPGIARLYDAGLSGDGQPWIAMELVDGQPFAAWCRQSRPSLRERLEMLRQVAVAVGFAHARGIVHRDLKPGNIMVSADGRAVLLDFGVAQLTSPEAADGRDTTLLTQAGAALMTPTYAAPEQVRAEPTGTATDVFALGLMLYEVVTGRLPYPPDQPTLFAQDRAFHQGPPARPSRSLPRLWPGWRSADSTGQWLRRADLDAVLATALEVDPSRRYRDGQALSADLQRLLAGERVEARPDTARYRLQRFVSRHLVLVASTVVLVVSLSAALVAVLRSAEQARAAAELAQREARTRDEVARFMEDLFNANAVQLGDPQRAQRLTARELLDAGARRIDEQLNDSPEVKLSMYRTLARMYGQLELGDEALSLAGRRLELARSLAAGAVSAEVIDASIDLARQLSQDSDSDEAVALAQEARRMIDAAVGTALDTPARQAMAEIALASALAWKQSDAAQRHIDRAFDWLDRQPDAELLRQALEISAGIQQAAGQLAREQHDLDRLRALYPPGTPQMIMLRSRLSTLEQRMGQRQASLADAQWAHEQVLLHYGTQSILTAEVTDARISALIDSRQWDEASRLLDQHRAMLDQVSADWGRSYRWRADGWAAKLALARGDLQAVERELDRQHQTAPEIDHVPDARSGLRAGLAGALAIEQGRYREAIEIAEAAQQRLVAAAGHRLRLEAVRARALMKLGDLQGADVALQRLEQAPDVAAAPGTGPGLPVLASQRISLALLRIEWNLAAHQPAEAARRSDELRGRLKAAPDVELFSDPLAKASLLACAARLELGEAARADQDCAAAERLLAEASHPRSPYLLEARRLRTQIAAAGPTARR</sequence>
<organism evidence="6 7">
    <name type="scientific">Ideonella lacteola</name>
    <dbReference type="NCBI Taxonomy" id="2984193"/>
    <lineage>
        <taxon>Bacteria</taxon>
        <taxon>Pseudomonadati</taxon>
        <taxon>Pseudomonadota</taxon>
        <taxon>Betaproteobacteria</taxon>
        <taxon>Burkholderiales</taxon>
        <taxon>Sphaerotilaceae</taxon>
        <taxon>Ideonella</taxon>
    </lineage>
</organism>
<accession>A0ABU9BW10</accession>
<dbReference type="Gene3D" id="1.10.510.10">
    <property type="entry name" value="Transferase(Phosphotransferase) domain 1"/>
    <property type="match status" value="1"/>
</dbReference>
<feature type="domain" description="Protein kinase" evidence="5">
    <location>
        <begin position="119"/>
        <end position="405"/>
    </location>
</feature>
<evidence type="ECO:0000259" key="5">
    <source>
        <dbReference type="PROSITE" id="PS50011"/>
    </source>
</evidence>
<dbReference type="Gene3D" id="3.30.200.20">
    <property type="entry name" value="Phosphorylase Kinase, domain 1"/>
    <property type="match status" value="1"/>
</dbReference>
<dbReference type="SUPFAM" id="SSF56112">
    <property type="entry name" value="Protein kinase-like (PK-like)"/>
    <property type="match status" value="1"/>
</dbReference>
<proteinExistence type="predicted"/>
<dbReference type="Pfam" id="PF00069">
    <property type="entry name" value="Pkinase"/>
    <property type="match status" value="1"/>
</dbReference>
<dbReference type="InterPro" id="IPR008271">
    <property type="entry name" value="Ser/Thr_kinase_AS"/>
</dbReference>
<keyword evidence="1" id="KW-0808">Transferase</keyword>
<dbReference type="InterPro" id="IPR011009">
    <property type="entry name" value="Kinase-like_dom_sf"/>
</dbReference>
<dbReference type="PANTHER" id="PTHR43289">
    <property type="entry name" value="MITOGEN-ACTIVATED PROTEIN KINASE KINASE KINASE 20-RELATED"/>
    <property type="match status" value="1"/>
</dbReference>
<gene>
    <name evidence="6" type="ORF">AACH06_24800</name>
</gene>
<dbReference type="EMBL" id="JBBUTG010000024">
    <property type="protein sequence ID" value="MEK8034056.1"/>
    <property type="molecule type" value="Genomic_DNA"/>
</dbReference>
<dbReference type="PANTHER" id="PTHR43289:SF34">
    <property type="entry name" value="SERINE_THREONINE-PROTEIN KINASE YBDM-RELATED"/>
    <property type="match status" value="1"/>
</dbReference>
<dbReference type="SMART" id="SM00220">
    <property type="entry name" value="S_TKc"/>
    <property type="match status" value="1"/>
</dbReference>
<keyword evidence="2" id="KW-0547">Nucleotide-binding</keyword>
<evidence type="ECO:0000256" key="1">
    <source>
        <dbReference type="ARBA" id="ARBA00022679"/>
    </source>
</evidence>
<evidence type="ECO:0000256" key="2">
    <source>
        <dbReference type="ARBA" id="ARBA00022741"/>
    </source>
</evidence>
<dbReference type="PROSITE" id="PS00108">
    <property type="entry name" value="PROTEIN_KINASE_ST"/>
    <property type="match status" value="1"/>
</dbReference>
<protein>
    <submittedName>
        <fullName evidence="6">Protein kinase</fullName>
    </submittedName>
</protein>
<dbReference type="CDD" id="cd14014">
    <property type="entry name" value="STKc_PknB_like"/>
    <property type="match status" value="1"/>
</dbReference>
<dbReference type="InterPro" id="IPR000719">
    <property type="entry name" value="Prot_kinase_dom"/>
</dbReference>
<keyword evidence="3 6" id="KW-0418">Kinase</keyword>
<name>A0ABU9BW10_9BURK</name>
<evidence type="ECO:0000256" key="4">
    <source>
        <dbReference type="ARBA" id="ARBA00022840"/>
    </source>
</evidence>
<dbReference type="PROSITE" id="PS50011">
    <property type="entry name" value="PROTEIN_KINASE_DOM"/>
    <property type="match status" value="1"/>
</dbReference>
<comment type="caution">
    <text evidence="6">The sequence shown here is derived from an EMBL/GenBank/DDBJ whole genome shotgun (WGS) entry which is preliminary data.</text>
</comment>
<dbReference type="Proteomes" id="UP001371218">
    <property type="component" value="Unassembled WGS sequence"/>
</dbReference>
<keyword evidence="7" id="KW-1185">Reference proteome</keyword>